<dbReference type="Proteomes" id="UP000309997">
    <property type="component" value="Unassembled WGS sequence"/>
</dbReference>
<accession>A0ACC4CIN0</accession>
<comment type="caution">
    <text evidence="1">The sequence shown here is derived from an EMBL/GenBank/DDBJ whole genome shotgun (WGS) entry which is preliminary data.</text>
</comment>
<name>A0ACC4CIN0_POPAL</name>
<feature type="non-terminal residue" evidence="1">
    <location>
        <position position="808"/>
    </location>
</feature>
<proteinExistence type="predicted"/>
<protein>
    <submittedName>
        <fullName evidence="1">Uncharacterized protein</fullName>
    </submittedName>
</protein>
<reference evidence="1 2" key="1">
    <citation type="journal article" date="2024" name="Plant Biotechnol. J.">
        <title>Genome and CRISPR/Cas9 system of a widespread forest tree (Populus alba) in the world.</title>
        <authorList>
            <person name="Liu Y.J."/>
            <person name="Jiang P.F."/>
            <person name="Han X.M."/>
            <person name="Li X.Y."/>
            <person name="Wang H.M."/>
            <person name="Wang Y.J."/>
            <person name="Wang X.X."/>
            <person name="Zeng Q.Y."/>
        </authorList>
    </citation>
    <scope>NUCLEOTIDE SEQUENCE [LARGE SCALE GENOMIC DNA]</scope>
    <source>
        <strain evidence="2">cv. PAL-ZL1</strain>
    </source>
</reference>
<evidence type="ECO:0000313" key="2">
    <source>
        <dbReference type="Proteomes" id="UP000309997"/>
    </source>
</evidence>
<organism evidence="1 2">
    <name type="scientific">Populus alba</name>
    <name type="common">White poplar</name>
    <dbReference type="NCBI Taxonomy" id="43335"/>
    <lineage>
        <taxon>Eukaryota</taxon>
        <taxon>Viridiplantae</taxon>
        <taxon>Streptophyta</taxon>
        <taxon>Embryophyta</taxon>
        <taxon>Tracheophyta</taxon>
        <taxon>Spermatophyta</taxon>
        <taxon>Magnoliopsida</taxon>
        <taxon>eudicotyledons</taxon>
        <taxon>Gunneridae</taxon>
        <taxon>Pentapetalae</taxon>
        <taxon>rosids</taxon>
        <taxon>fabids</taxon>
        <taxon>Malpighiales</taxon>
        <taxon>Salicaceae</taxon>
        <taxon>Saliceae</taxon>
        <taxon>Populus</taxon>
    </lineage>
</organism>
<keyword evidence="2" id="KW-1185">Reference proteome</keyword>
<sequence>MVDSSDYQQKRLKKKRTLSSHEEKRQKPSKINRIDHDSAKEKDSKQETEEVAGPWRNLQLILSIQNREIHLQKKVELAYDFVNSREKGGGKDADVDRETVKVSRVVAFLNDWVQSLLISTDKKIEVDGEGVIEACLDYRCWAIFKFCLEESLRLQVSLSISRNLLRAIGCVARNVLSVLTVPSVRLKESFFTGSGFELYSVVLDCVSLVFLSHGGLSNENLDLWILVYSSAFAKFLRVHPTRKNGFRDFVDNSLSHCCICWVSLHLQSNESNPGWTRNLLVAVEEVMVYHAFLLGLWLFSFNDQMHQMECSLTSADTRTWMCPADLFRIHGRMKTTCVMADESWDSTIVDELCPRTDGNLVHTDIWEDVRLLSSDYMTCNQPYMEEINGFGVSSCEMRVICCLQLVDYCQNIDIAAIMLSKKRLTISSACDPHFFIYNKRLSQLSTAAFPSLFGRHLDPGFAIIGEIESYHIGDVKRYMAPHWKEGLSALRNSYVIFPENQTACDNFSACQSLLRLVVGCQKDTLLQKSFSFYVTCTLNLKVHLSTIFYVRLGELATVRNGTHSSRISSMKLFKRLLVACRSDSEMSNYGIFVRRKSGTTHSSLIPVLCITSLCAHFGILQRCWNISNQYHLSVSGGWNFVKSDDMRQFTVSGDLLEVTVKLLFTVESLSICWYSNLAPEVSNNEWWKGFFTVAAGIDCLDLVLEYLFQVRKRLNVVKRTFRVCLLPCFNIILHVQSPRLIFYRIAMDSERDTCVVDLQFSRGVIYCMLPVTVHDYWKHHKRTVEWAISYFDSTLIVAVFLFADAKDN</sequence>
<gene>
    <name evidence="1" type="ORF">D5086_009066</name>
</gene>
<evidence type="ECO:0000313" key="1">
    <source>
        <dbReference type="EMBL" id="KAL3597429.1"/>
    </source>
</evidence>
<dbReference type="EMBL" id="RCHU02000004">
    <property type="protein sequence ID" value="KAL3597429.1"/>
    <property type="molecule type" value="Genomic_DNA"/>
</dbReference>